<dbReference type="EMBL" id="CADCTW010000227">
    <property type="protein sequence ID" value="CAA9367327.1"/>
    <property type="molecule type" value="Genomic_DNA"/>
</dbReference>
<organism evidence="1">
    <name type="scientific">uncultured Gemmatimonadota bacterium</name>
    <dbReference type="NCBI Taxonomy" id="203437"/>
    <lineage>
        <taxon>Bacteria</taxon>
        <taxon>Pseudomonadati</taxon>
        <taxon>Gemmatimonadota</taxon>
        <taxon>environmental samples</taxon>
    </lineage>
</organism>
<gene>
    <name evidence="1" type="ORF">AVDCRST_MAG68-4988</name>
</gene>
<accession>A0A6J4MS85</accession>
<evidence type="ECO:0000313" key="1">
    <source>
        <dbReference type="EMBL" id="CAA9367327.1"/>
    </source>
</evidence>
<proteinExistence type="predicted"/>
<sequence length="123" mass="13633">MDESLTASIDRLRENVAIRVHATSLRAVARQVGMSPSGLEKFIAGGTPYSNTRRKLVEWWYREGTQSHLDLSADGVAVALGTLVRDLPPDRRERTLRELMGTLRELYAAQGDACPPWLGERAG</sequence>
<protein>
    <submittedName>
        <fullName evidence="1">Uncharacterized protein</fullName>
    </submittedName>
</protein>
<dbReference type="AlphaFoldDB" id="A0A6J4MS85"/>
<name>A0A6J4MS85_9BACT</name>
<reference evidence="1" key="1">
    <citation type="submission" date="2020-02" db="EMBL/GenBank/DDBJ databases">
        <authorList>
            <person name="Meier V. D."/>
        </authorList>
    </citation>
    <scope>NUCLEOTIDE SEQUENCE</scope>
    <source>
        <strain evidence="1">AVDCRST_MAG68</strain>
    </source>
</reference>